<keyword evidence="4" id="KW-0175">Coiled coil</keyword>
<evidence type="ECO:0008006" key="10">
    <source>
        <dbReference type="Google" id="ProtNLM"/>
    </source>
</evidence>
<evidence type="ECO:0000256" key="4">
    <source>
        <dbReference type="SAM" id="Coils"/>
    </source>
</evidence>
<dbReference type="KEGG" id="aft:BBF96_14530"/>
<dbReference type="InterPro" id="IPR004089">
    <property type="entry name" value="MCPsignal_dom"/>
</dbReference>
<proteinExistence type="inferred from homology"/>
<evidence type="ECO:0000313" key="8">
    <source>
        <dbReference type="EMBL" id="AZR74493.1"/>
    </source>
</evidence>
<reference evidence="8 9" key="1">
    <citation type="submission" date="2016-07" db="EMBL/GenBank/DDBJ databases">
        <title>Genome and transcriptome analysis of iron-reducing fermentative bacteria Anoxybacter fermentans.</title>
        <authorList>
            <person name="Zeng X."/>
            <person name="Shao Z."/>
        </authorList>
    </citation>
    <scope>NUCLEOTIDE SEQUENCE [LARGE SCALE GENOMIC DNA]</scope>
    <source>
        <strain evidence="8 9">DY22613</strain>
    </source>
</reference>
<dbReference type="SMART" id="SM00304">
    <property type="entry name" value="HAMP"/>
    <property type="match status" value="1"/>
</dbReference>
<dbReference type="Proteomes" id="UP000267250">
    <property type="component" value="Chromosome"/>
</dbReference>
<dbReference type="PANTHER" id="PTHR32089:SF112">
    <property type="entry name" value="LYSOZYME-LIKE PROTEIN-RELATED"/>
    <property type="match status" value="1"/>
</dbReference>
<keyword evidence="9" id="KW-1185">Reference proteome</keyword>
<evidence type="ECO:0000259" key="7">
    <source>
        <dbReference type="PROSITE" id="PS50885"/>
    </source>
</evidence>
<organism evidence="8 9">
    <name type="scientific">Anoxybacter fermentans</name>
    <dbReference type="NCBI Taxonomy" id="1323375"/>
    <lineage>
        <taxon>Bacteria</taxon>
        <taxon>Bacillati</taxon>
        <taxon>Bacillota</taxon>
        <taxon>Clostridia</taxon>
        <taxon>Halanaerobiales</taxon>
        <taxon>Anoxybacter</taxon>
    </lineage>
</organism>
<evidence type="ECO:0000256" key="2">
    <source>
        <dbReference type="ARBA" id="ARBA00029447"/>
    </source>
</evidence>
<keyword evidence="5" id="KW-0812">Transmembrane</keyword>
<dbReference type="EMBL" id="CP016379">
    <property type="protein sequence ID" value="AZR74493.1"/>
    <property type="molecule type" value="Genomic_DNA"/>
</dbReference>
<dbReference type="CDD" id="cd06225">
    <property type="entry name" value="HAMP"/>
    <property type="match status" value="1"/>
</dbReference>
<keyword evidence="5" id="KW-0472">Membrane</keyword>
<dbReference type="Gene3D" id="6.10.340.10">
    <property type="match status" value="1"/>
</dbReference>
<dbReference type="PROSITE" id="PS50885">
    <property type="entry name" value="HAMP"/>
    <property type="match status" value="1"/>
</dbReference>
<comment type="similarity">
    <text evidence="2">Belongs to the methyl-accepting chemotaxis (MCP) protein family.</text>
</comment>
<dbReference type="Pfam" id="PF00672">
    <property type="entry name" value="HAMP"/>
    <property type="match status" value="1"/>
</dbReference>
<feature type="domain" description="HAMP" evidence="7">
    <location>
        <begin position="46"/>
        <end position="98"/>
    </location>
</feature>
<keyword evidence="1 3" id="KW-0807">Transducer</keyword>
<feature type="transmembrane region" description="Helical" evidence="5">
    <location>
        <begin position="29"/>
        <end position="49"/>
    </location>
</feature>
<name>A0A3S9T1L2_9FIRM</name>
<dbReference type="Pfam" id="PF00015">
    <property type="entry name" value="MCPsignal"/>
    <property type="match status" value="1"/>
</dbReference>
<evidence type="ECO:0000256" key="3">
    <source>
        <dbReference type="PROSITE-ProRule" id="PRU00284"/>
    </source>
</evidence>
<accession>A0A3S9T1L2</accession>
<evidence type="ECO:0000256" key="5">
    <source>
        <dbReference type="SAM" id="Phobius"/>
    </source>
</evidence>
<dbReference type="PROSITE" id="PS50111">
    <property type="entry name" value="CHEMOTAXIS_TRANSDUC_2"/>
    <property type="match status" value="1"/>
</dbReference>
<dbReference type="InterPro" id="IPR003660">
    <property type="entry name" value="HAMP_dom"/>
</dbReference>
<protein>
    <recommendedName>
        <fullName evidence="10">Chemotaxis protein</fullName>
    </recommendedName>
</protein>
<keyword evidence="5" id="KW-1133">Transmembrane helix</keyword>
<dbReference type="SMART" id="SM00283">
    <property type="entry name" value="MA"/>
    <property type="match status" value="1"/>
</dbReference>
<gene>
    <name evidence="8" type="ORF">BBF96_14530</name>
</gene>
<sequence length="411" mass="44873">MKAKILMLSVLCAVITAVLMYFIPNTLYSFLVAIGLCILTGFMFTRSIFKQLITLKQEVEKLAKGDLTVNLQVTSRDEFAEIGKSINQVVQNLRDKIWEVKDNTIELEETVNEINSGIEETSAAMEEVTASITEMANGAQEQIKQLENTANNIMEIAASIKELATNSQNIAELAQKADENAKEGSRLILGVIKRIEDLKSIIDDSVENMSKLKTNADGINKIAEVITNIADQTNLLALNAAIEAARAGEAGKGFAIVAEEIRKLAENSTKATGEILEIIEIIRSNVDEMAISIDHIKEEMTTSQEQSRLGEKELQKIITGVSSVSEQIEIIADGLKSMAAVSDEIVESTKNVTSIAQNTTAGTEEVSAAAEETTSAMEEMTSKTDVLTEMVARMRKSVEQFTLQERVGESD</sequence>
<evidence type="ECO:0000256" key="1">
    <source>
        <dbReference type="ARBA" id="ARBA00023224"/>
    </source>
</evidence>
<evidence type="ECO:0000259" key="6">
    <source>
        <dbReference type="PROSITE" id="PS50111"/>
    </source>
</evidence>
<dbReference type="SUPFAM" id="SSF58104">
    <property type="entry name" value="Methyl-accepting chemotaxis protein (MCP) signaling domain"/>
    <property type="match status" value="1"/>
</dbReference>
<feature type="domain" description="Methyl-accepting transducer" evidence="6">
    <location>
        <begin position="117"/>
        <end position="353"/>
    </location>
</feature>
<feature type="coiled-coil region" evidence="4">
    <location>
        <begin position="90"/>
        <end position="163"/>
    </location>
</feature>
<dbReference type="PANTHER" id="PTHR32089">
    <property type="entry name" value="METHYL-ACCEPTING CHEMOTAXIS PROTEIN MCPB"/>
    <property type="match status" value="1"/>
</dbReference>
<dbReference type="RefSeq" id="WP_127017853.1">
    <property type="nucleotide sequence ID" value="NZ_CP016379.1"/>
</dbReference>
<dbReference type="GO" id="GO:0016020">
    <property type="term" value="C:membrane"/>
    <property type="evidence" value="ECO:0007669"/>
    <property type="project" value="InterPro"/>
</dbReference>
<dbReference type="AlphaFoldDB" id="A0A3S9T1L2"/>
<evidence type="ECO:0000313" key="9">
    <source>
        <dbReference type="Proteomes" id="UP000267250"/>
    </source>
</evidence>
<dbReference type="Gene3D" id="1.10.287.950">
    <property type="entry name" value="Methyl-accepting chemotaxis protein"/>
    <property type="match status" value="1"/>
</dbReference>
<dbReference type="OrthoDB" id="9814363at2"/>
<feature type="transmembrane region" description="Helical" evidence="5">
    <location>
        <begin position="5"/>
        <end position="23"/>
    </location>
</feature>
<dbReference type="GO" id="GO:0007165">
    <property type="term" value="P:signal transduction"/>
    <property type="evidence" value="ECO:0007669"/>
    <property type="project" value="UniProtKB-KW"/>
</dbReference>